<evidence type="ECO:0000256" key="12">
    <source>
        <dbReference type="ARBA" id="ARBA00031671"/>
    </source>
</evidence>
<comment type="catalytic activity">
    <reaction evidence="13">
        <text>cyclobutadipyrimidine (in DNA) = 2 pyrimidine residues (in DNA).</text>
        <dbReference type="EC" id="4.1.99.3"/>
    </reaction>
</comment>
<evidence type="ECO:0000256" key="9">
    <source>
        <dbReference type="ARBA" id="ARBA00023125"/>
    </source>
</evidence>
<feature type="domain" description="Photolyase/cryptochrome alpha/beta" evidence="14">
    <location>
        <begin position="19"/>
        <end position="148"/>
    </location>
</feature>
<dbReference type="Pfam" id="PF00875">
    <property type="entry name" value="DNA_photolyase"/>
    <property type="match status" value="1"/>
</dbReference>
<evidence type="ECO:0000256" key="7">
    <source>
        <dbReference type="ARBA" id="ARBA00022763"/>
    </source>
</evidence>
<dbReference type="Gene3D" id="3.40.50.620">
    <property type="entry name" value="HUPs"/>
    <property type="match status" value="1"/>
</dbReference>
<evidence type="ECO:0000256" key="8">
    <source>
        <dbReference type="ARBA" id="ARBA00022827"/>
    </source>
</evidence>
<organism evidence="15 16">
    <name type="scientific">Pseudodesulfovibrio aespoeensis (strain ATCC 700646 / DSM 10631 / Aspo-2)</name>
    <name type="common">Desulfovibrio aespoeensis</name>
    <dbReference type="NCBI Taxonomy" id="643562"/>
    <lineage>
        <taxon>Bacteria</taxon>
        <taxon>Pseudomonadati</taxon>
        <taxon>Thermodesulfobacteriota</taxon>
        <taxon>Desulfovibrionia</taxon>
        <taxon>Desulfovibrionales</taxon>
        <taxon>Desulfovibrionaceae</taxon>
    </lineage>
</organism>
<dbReference type="InterPro" id="IPR036155">
    <property type="entry name" value="Crypto/Photolyase_N_sf"/>
</dbReference>
<name>E6VUF5_PSEA9</name>
<dbReference type="SUPFAM" id="SSF48173">
    <property type="entry name" value="Cryptochrome/photolyase FAD-binding domain"/>
    <property type="match status" value="1"/>
</dbReference>
<dbReference type="NCBIfam" id="TIGR00591">
    <property type="entry name" value="phr2"/>
    <property type="match status" value="1"/>
</dbReference>
<dbReference type="FunFam" id="1.10.579.10:FF:000002">
    <property type="entry name" value="Deoxyribodipyrimidine photolyase"/>
    <property type="match status" value="1"/>
</dbReference>
<dbReference type="HOGENOM" id="CLU_026342_2_1_7"/>
<evidence type="ECO:0000256" key="2">
    <source>
        <dbReference type="ARBA" id="ARBA00001974"/>
    </source>
</evidence>
<protein>
    <recommendedName>
        <fullName evidence="5">Deoxyribodipyrimidine photo-lyase</fullName>
        <ecNumber evidence="4">4.1.99.3</ecNumber>
    </recommendedName>
    <alternativeName>
        <fullName evidence="12">DNA photolyase</fullName>
    </alternativeName>
</protein>
<dbReference type="STRING" id="643562.Daes_0071"/>
<dbReference type="InterPro" id="IPR036134">
    <property type="entry name" value="Crypto/Photolyase_FAD-like_sf"/>
</dbReference>
<dbReference type="PANTHER" id="PTHR10211">
    <property type="entry name" value="DEOXYRIBODIPYRIMIDINE PHOTOLYASE"/>
    <property type="match status" value="1"/>
</dbReference>
<dbReference type="PANTHER" id="PTHR10211:SF0">
    <property type="entry name" value="DEOXYRIBODIPYRIMIDINE PHOTO-LYASE"/>
    <property type="match status" value="1"/>
</dbReference>
<dbReference type="eggNOG" id="COG0415">
    <property type="taxonomic scope" value="Bacteria"/>
</dbReference>
<dbReference type="EMBL" id="CP002431">
    <property type="protein sequence ID" value="ADU61100.1"/>
    <property type="molecule type" value="Genomic_DNA"/>
</dbReference>
<dbReference type="SUPFAM" id="SSF52425">
    <property type="entry name" value="Cryptochrome/photolyase, N-terminal domain"/>
    <property type="match status" value="1"/>
</dbReference>
<dbReference type="GO" id="GO:0003677">
    <property type="term" value="F:DNA binding"/>
    <property type="evidence" value="ECO:0007669"/>
    <property type="project" value="UniProtKB-KW"/>
</dbReference>
<evidence type="ECO:0000313" key="15">
    <source>
        <dbReference type="EMBL" id="ADU61100.1"/>
    </source>
</evidence>
<dbReference type="GO" id="GO:0000719">
    <property type="term" value="P:photoreactive repair"/>
    <property type="evidence" value="ECO:0007669"/>
    <property type="project" value="TreeGrafter"/>
</dbReference>
<dbReference type="FunFam" id="3.40.50.620:FF:000110">
    <property type="entry name" value="Deoxyribodipyrimidine photolyase"/>
    <property type="match status" value="1"/>
</dbReference>
<dbReference type="KEGG" id="das:Daes_0071"/>
<dbReference type="Gene3D" id="1.10.579.10">
    <property type="entry name" value="DNA Cyclobutane Dipyrimidine Photolyase, subunit A, domain 3"/>
    <property type="match status" value="1"/>
</dbReference>
<evidence type="ECO:0000256" key="10">
    <source>
        <dbReference type="ARBA" id="ARBA00023204"/>
    </source>
</evidence>
<reference evidence="15 16" key="2">
    <citation type="journal article" date="2014" name="Genome Announc.">
        <title>Complete Genome Sequence of the Subsurface, Mesophilic Sulfate-Reducing Bacterium Desulfovibrio aespoeensis Aspo-2.</title>
        <authorList>
            <person name="Pedersen K."/>
            <person name="Bengtsson A."/>
            <person name="Edlund J."/>
            <person name="Rabe L."/>
            <person name="Hazen T."/>
            <person name="Chakraborty R."/>
            <person name="Goodwin L."/>
            <person name="Shapiro N."/>
        </authorList>
    </citation>
    <scope>NUCLEOTIDE SEQUENCE [LARGE SCALE GENOMIC DNA]</scope>
    <source>
        <strain evidence="16">ATCC 700646 / DSM 10631 / Aspo-2</strain>
    </source>
</reference>
<evidence type="ECO:0000256" key="3">
    <source>
        <dbReference type="ARBA" id="ARBA00006409"/>
    </source>
</evidence>
<dbReference type="Proteomes" id="UP000002191">
    <property type="component" value="Chromosome"/>
</dbReference>
<evidence type="ECO:0000256" key="13">
    <source>
        <dbReference type="ARBA" id="ARBA00033999"/>
    </source>
</evidence>
<dbReference type="Gene3D" id="1.25.40.80">
    <property type="match status" value="1"/>
</dbReference>
<evidence type="ECO:0000256" key="4">
    <source>
        <dbReference type="ARBA" id="ARBA00013149"/>
    </source>
</evidence>
<keyword evidence="11 15" id="KW-0456">Lyase</keyword>
<dbReference type="AlphaFoldDB" id="E6VUF5"/>
<keyword evidence="9" id="KW-0238">DNA-binding</keyword>
<comment type="cofactor">
    <cofactor evidence="2">
        <name>FAD</name>
        <dbReference type="ChEBI" id="CHEBI:57692"/>
    </cofactor>
</comment>
<keyword evidence="8" id="KW-0274">FAD</keyword>
<reference evidence="16" key="1">
    <citation type="submission" date="2010-12" db="EMBL/GenBank/DDBJ databases">
        <title>Complete sequence of Desulfovibrio aespoeensis Aspo-2.</title>
        <authorList>
            <consortium name="US DOE Joint Genome Institute"/>
            <person name="Lucas S."/>
            <person name="Copeland A."/>
            <person name="Lapidus A."/>
            <person name="Cheng J.-F."/>
            <person name="Goodwin L."/>
            <person name="Pitluck S."/>
            <person name="Chertkov O."/>
            <person name="Misra M."/>
            <person name="Detter J.C."/>
            <person name="Han C."/>
            <person name="Tapia R."/>
            <person name="Land M."/>
            <person name="Hauser L."/>
            <person name="Kyrpides N."/>
            <person name="Ivanova N."/>
            <person name="Ovchinnikova G."/>
            <person name="Pedersen K."/>
            <person name="Jagevall S."/>
            <person name="Hazen T."/>
            <person name="Woyke T."/>
        </authorList>
    </citation>
    <scope>NUCLEOTIDE SEQUENCE [LARGE SCALE GENOMIC DNA]</scope>
    <source>
        <strain evidence="16">ATCC 700646 / DSM 10631 / Aspo-2</strain>
    </source>
</reference>
<evidence type="ECO:0000256" key="1">
    <source>
        <dbReference type="ARBA" id="ARBA00001932"/>
    </source>
</evidence>
<dbReference type="InterPro" id="IPR008148">
    <property type="entry name" value="DNA_photolyase_2"/>
</dbReference>
<accession>E6VUF5</accession>
<dbReference type="OrthoDB" id="9772484at2"/>
<evidence type="ECO:0000256" key="11">
    <source>
        <dbReference type="ARBA" id="ARBA00023239"/>
    </source>
</evidence>
<keyword evidence="7" id="KW-0227">DNA damage</keyword>
<evidence type="ECO:0000259" key="14">
    <source>
        <dbReference type="PROSITE" id="PS51645"/>
    </source>
</evidence>
<dbReference type="GO" id="GO:0003904">
    <property type="term" value="F:deoxyribodipyrimidine photo-lyase activity"/>
    <property type="evidence" value="ECO:0007669"/>
    <property type="project" value="UniProtKB-EC"/>
</dbReference>
<dbReference type="InterPro" id="IPR014729">
    <property type="entry name" value="Rossmann-like_a/b/a_fold"/>
</dbReference>
<sequence>MLVNNKRLYRLNQAPLAAGPILYWMSREQRVRDNWGLLHAREMAGQEHALVVVFCLAPAFLGATLRQYDFMLSGLAQVEGDLAALGIPFVLLQGDPGQEIPRLAAELGAGGVVTDFDPLRVKQGWQGAAAHALPVSFIEVDGHNVVPARQVSPKQEYAARTIRPKIHRLIGEYLEEFPPLEPQVAPAPPCAATARAAHWGEVRAGLAVDGAVGPVSLVPGEDAAHDALDRFVADRLHVYAGQRNDPNADGTSRLSAYFHFGQLAPQRAALAAAASGRGEGQAAYLEELVVRRELADNFCLHNPQYDSLAGAPAWALKTLGEHRADPRAHCYTRETFEQARTGSRLWNAAQNELRQTGFMHGYMRMFWAKKILEWSATPEEAHATALALNDRYQLDGRDPNGYVGILWSLAGLHDRPWQTRPVFGSVRFMNENGCRRKFDVDKYIERWGGS</sequence>
<keyword evidence="6" id="KW-0285">Flavoprotein</keyword>
<dbReference type="InterPro" id="IPR052219">
    <property type="entry name" value="Photolyase_Class-2"/>
</dbReference>
<keyword evidence="16" id="KW-1185">Reference proteome</keyword>
<proteinExistence type="inferred from homology"/>
<dbReference type="RefSeq" id="WP_013513037.1">
    <property type="nucleotide sequence ID" value="NC_014844.1"/>
</dbReference>
<evidence type="ECO:0000256" key="5">
    <source>
        <dbReference type="ARBA" id="ARBA00014046"/>
    </source>
</evidence>
<dbReference type="InterPro" id="IPR006050">
    <property type="entry name" value="DNA_photolyase_N"/>
</dbReference>
<keyword evidence="10" id="KW-0234">DNA repair</keyword>
<evidence type="ECO:0000313" key="16">
    <source>
        <dbReference type="Proteomes" id="UP000002191"/>
    </source>
</evidence>
<gene>
    <name evidence="15" type="ordered locus">Daes_0071</name>
</gene>
<comment type="cofactor">
    <cofactor evidence="1">
        <name>(6R)-5,10-methylene-5,6,7,8-tetrahydrofolate</name>
        <dbReference type="ChEBI" id="CHEBI:15636"/>
    </cofactor>
</comment>
<comment type="similarity">
    <text evidence="3">Belongs to the DNA photolyase class-2 family.</text>
</comment>
<dbReference type="EC" id="4.1.99.3" evidence="4"/>
<dbReference type="PROSITE" id="PS51645">
    <property type="entry name" value="PHR_CRY_ALPHA_BETA"/>
    <property type="match status" value="1"/>
</dbReference>
<evidence type="ECO:0000256" key="6">
    <source>
        <dbReference type="ARBA" id="ARBA00022630"/>
    </source>
</evidence>